<feature type="domain" description="N-acetyltransferase" evidence="3">
    <location>
        <begin position="1"/>
        <end position="163"/>
    </location>
</feature>
<dbReference type="SUPFAM" id="SSF55729">
    <property type="entry name" value="Acyl-CoA N-acyltransferases (Nat)"/>
    <property type="match status" value="1"/>
</dbReference>
<gene>
    <name evidence="4" type="ORF">JANAI62_35640</name>
</gene>
<dbReference type="PROSITE" id="PS51186">
    <property type="entry name" value="GNAT"/>
    <property type="match status" value="1"/>
</dbReference>
<evidence type="ECO:0000256" key="2">
    <source>
        <dbReference type="ARBA" id="ARBA00023315"/>
    </source>
</evidence>
<evidence type="ECO:0000313" key="5">
    <source>
        <dbReference type="Proteomes" id="UP000786693"/>
    </source>
</evidence>
<dbReference type="Pfam" id="PF00583">
    <property type="entry name" value="Acetyltransf_1"/>
    <property type="match status" value="1"/>
</dbReference>
<dbReference type="InterPro" id="IPR050832">
    <property type="entry name" value="Bact_Acetyltransf"/>
</dbReference>
<evidence type="ECO:0000313" key="4">
    <source>
        <dbReference type="EMBL" id="GIT96941.1"/>
    </source>
</evidence>
<dbReference type="InterPro" id="IPR016181">
    <property type="entry name" value="Acyl_CoA_acyltransferase"/>
</dbReference>
<sequence length="164" mass="18325">MMVRRLNAGDAAAWHGLMTEATRSHPAAFLLSPDELAAMTPEQIQANMDQGRLRGLFHGDRLLGFAGLHLWQMDRLRHRADIGPFYITPDVRGAGAADRLMDALADVARANAVTWLDLWVAASNGRARAFYRRHGFKEIATREDAVRMGDVSEDDVLMTRRLGR</sequence>
<dbReference type="RefSeq" id="WP_220750434.1">
    <property type="nucleotide sequence ID" value="NZ_BPFH01000009.1"/>
</dbReference>
<dbReference type="Proteomes" id="UP000786693">
    <property type="component" value="Unassembled WGS sequence"/>
</dbReference>
<keyword evidence="1" id="KW-0808">Transferase</keyword>
<protein>
    <recommendedName>
        <fullName evidence="3">N-acetyltransferase domain-containing protein</fullName>
    </recommendedName>
</protein>
<dbReference type="PANTHER" id="PTHR43877">
    <property type="entry name" value="AMINOALKYLPHOSPHONATE N-ACETYLTRANSFERASE-RELATED-RELATED"/>
    <property type="match status" value="1"/>
</dbReference>
<evidence type="ECO:0000259" key="3">
    <source>
        <dbReference type="PROSITE" id="PS51186"/>
    </source>
</evidence>
<name>A0ABQ4NRB5_9RHOB</name>
<dbReference type="Gene3D" id="3.40.630.30">
    <property type="match status" value="1"/>
</dbReference>
<dbReference type="InterPro" id="IPR000182">
    <property type="entry name" value="GNAT_dom"/>
</dbReference>
<organism evidence="4 5">
    <name type="scientific">Jannaschia pagri</name>
    <dbReference type="NCBI Taxonomy" id="2829797"/>
    <lineage>
        <taxon>Bacteria</taxon>
        <taxon>Pseudomonadati</taxon>
        <taxon>Pseudomonadota</taxon>
        <taxon>Alphaproteobacteria</taxon>
        <taxon>Rhodobacterales</taxon>
        <taxon>Roseobacteraceae</taxon>
        <taxon>Jannaschia</taxon>
    </lineage>
</organism>
<keyword evidence="2" id="KW-0012">Acyltransferase</keyword>
<reference evidence="4 5" key="1">
    <citation type="submission" date="2021-05" db="EMBL/GenBank/DDBJ databases">
        <title>Bacteria Genome sequencing.</title>
        <authorList>
            <person name="Takabe Y."/>
            <person name="Nakajima Y."/>
            <person name="Suzuki S."/>
            <person name="Shiozaki T."/>
        </authorList>
    </citation>
    <scope>NUCLEOTIDE SEQUENCE [LARGE SCALE GENOMIC DNA]</scope>
    <source>
        <strain evidence="4 5">AI_62</strain>
    </source>
</reference>
<dbReference type="CDD" id="cd04301">
    <property type="entry name" value="NAT_SF"/>
    <property type="match status" value="1"/>
</dbReference>
<keyword evidence="5" id="KW-1185">Reference proteome</keyword>
<dbReference type="PANTHER" id="PTHR43877:SF2">
    <property type="entry name" value="AMINOALKYLPHOSPHONATE N-ACETYLTRANSFERASE-RELATED"/>
    <property type="match status" value="1"/>
</dbReference>
<comment type="caution">
    <text evidence="4">The sequence shown here is derived from an EMBL/GenBank/DDBJ whole genome shotgun (WGS) entry which is preliminary data.</text>
</comment>
<proteinExistence type="predicted"/>
<dbReference type="EMBL" id="BPFH01000009">
    <property type="protein sequence ID" value="GIT96941.1"/>
    <property type="molecule type" value="Genomic_DNA"/>
</dbReference>
<accession>A0ABQ4NRB5</accession>
<evidence type="ECO:0000256" key="1">
    <source>
        <dbReference type="ARBA" id="ARBA00022679"/>
    </source>
</evidence>